<dbReference type="SUPFAM" id="SSF52540">
    <property type="entry name" value="P-loop containing nucleoside triphosphate hydrolases"/>
    <property type="match status" value="1"/>
</dbReference>
<dbReference type="GO" id="GO:0016887">
    <property type="term" value="F:ATP hydrolysis activity"/>
    <property type="evidence" value="ECO:0007669"/>
    <property type="project" value="InterPro"/>
</dbReference>
<dbReference type="PANTHER" id="PTHR43776">
    <property type="entry name" value="TRANSPORT ATP-BINDING PROTEIN"/>
    <property type="match status" value="1"/>
</dbReference>
<feature type="region of interest" description="Disordered" evidence="8">
    <location>
        <begin position="1"/>
        <end position="30"/>
    </location>
</feature>
<dbReference type="InterPro" id="IPR017871">
    <property type="entry name" value="ABC_transporter-like_CS"/>
</dbReference>
<dbReference type="InterPro" id="IPR027417">
    <property type="entry name" value="P-loop_NTPase"/>
</dbReference>
<evidence type="ECO:0000256" key="2">
    <source>
        <dbReference type="ARBA" id="ARBA00005417"/>
    </source>
</evidence>
<dbReference type="AlphaFoldDB" id="A0AAW4FUI1"/>
<evidence type="ECO:0000256" key="7">
    <source>
        <dbReference type="ARBA" id="ARBA00053953"/>
    </source>
</evidence>
<dbReference type="Proteomes" id="UP000744980">
    <property type="component" value="Unassembled WGS sequence"/>
</dbReference>
<dbReference type="InterPro" id="IPR003593">
    <property type="entry name" value="AAA+_ATPase"/>
</dbReference>
<protein>
    <submittedName>
        <fullName evidence="10">ATP-binding cassette domain-containing protein</fullName>
    </submittedName>
</protein>
<sequence length="360" mass="40363">MRGRDAHLPGAATRTDGSRQWSQGPLLASRQTGRKAVSEVLISTDGLSKHYPIGTSFFGRRDQVIRAVDGVSLDIYERETFALVGESGCGKTTLGRVMLRLLDRTAGTVRYRGQDLHALNDSAMRAMRKKLQIVFQDPFASLNPRMRIKDILAEPLRTHRFGTEAQIEERCGELLDMVGLRRTLLRRYPHQFSGGQRQRIGIARALANSPEFVVCDEAVSALDVSIQAQVLNLLRDLQEQLKLTYLFITHDLSVVRQFADRVGVMFLGRMVEVGTTEEIFSNPRHPYTMFLISAVPRADPHQRNREKPLLVGDIPSPMNLPTGCRFQTRCPYAQAICRTEEPALSDRGGRPVACHFPLGL</sequence>
<dbReference type="PROSITE" id="PS50893">
    <property type="entry name" value="ABC_TRANSPORTER_2"/>
    <property type="match status" value="1"/>
</dbReference>
<dbReference type="CDD" id="cd03257">
    <property type="entry name" value="ABC_NikE_OppD_transporters"/>
    <property type="match status" value="1"/>
</dbReference>
<reference evidence="10 11" key="1">
    <citation type="submission" date="2020-01" db="EMBL/GenBank/DDBJ databases">
        <title>Draft genome assembly of Ensifer adhaerens T173.</title>
        <authorList>
            <person name="Craig J.E."/>
            <person name="Stinchcombe J.R."/>
        </authorList>
    </citation>
    <scope>NUCLEOTIDE SEQUENCE [LARGE SCALE GENOMIC DNA]</scope>
    <source>
        <strain evidence="10 11">T173</strain>
    </source>
</reference>
<organism evidence="10 11">
    <name type="scientific">Ensifer canadensis</name>
    <dbReference type="NCBI Taxonomy" id="555315"/>
    <lineage>
        <taxon>Bacteria</taxon>
        <taxon>Pseudomonadati</taxon>
        <taxon>Pseudomonadota</taxon>
        <taxon>Alphaproteobacteria</taxon>
        <taxon>Hyphomicrobiales</taxon>
        <taxon>Rhizobiaceae</taxon>
        <taxon>Sinorhizobium/Ensifer group</taxon>
        <taxon>Ensifer</taxon>
    </lineage>
</organism>
<keyword evidence="3" id="KW-0813">Transport</keyword>
<dbReference type="GO" id="GO:0006865">
    <property type="term" value="P:amino acid transport"/>
    <property type="evidence" value="ECO:0007669"/>
    <property type="project" value="UniProtKB-KW"/>
</dbReference>
<evidence type="ECO:0000256" key="6">
    <source>
        <dbReference type="ARBA" id="ARBA00022970"/>
    </source>
</evidence>
<dbReference type="InterPro" id="IPR013563">
    <property type="entry name" value="Oligopep_ABC_C"/>
</dbReference>
<evidence type="ECO:0000256" key="1">
    <source>
        <dbReference type="ARBA" id="ARBA00004417"/>
    </source>
</evidence>
<dbReference type="InterPro" id="IPR050319">
    <property type="entry name" value="ABC_transp_ATP-bind"/>
</dbReference>
<dbReference type="Gene3D" id="3.40.50.300">
    <property type="entry name" value="P-loop containing nucleotide triphosphate hydrolases"/>
    <property type="match status" value="1"/>
</dbReference>
<accession>A0AAW4FUI1</accession>
<evidence type="ECO:0000313" key="10">
    <source>
        <dbReference type="EMBL" id="MBM3095061.1"/>
    </source>
</evidence>
<dbReference type="GO" id="GO:0015833">
    <property type="term" value="P:peptide transport"/>
    <property type="evidence" value="ECO:0007669"/>
    <property type="project" value="InterPro"/>
</dbReference>
<dbReference type="EMBL" id="WXFA01000037">
    <property type="protein sequence ID" value="MBM3095061.1"/>
    <property type="molecule type" value="Genomic_DNA"/>
</dbReference>
<comment type="similarity">
    <text evidence="2">Belongs to the ABC transporter superfamily.</text>
</comment>
<keyword evidence="6" id="KW-0029">Amino-acid transport</keyword>
<evidence type="ECO:0000313" key="11">
    <source>
        <dbReference type="Proteomes" id="UP000744980"/>
    </source>
</evidence>
<dbReference type="NCBIfam" id="TIGR01727">
    <property type="entry name" value="oligo_HPY"/>
    <property type="match status" value="1"/>
</dbReference>
<evidence type="ECO:0000256" key="4">
    <source>
        <dbReference type="ARBA" id="ARBA00022741"/>
    </source>
</evidence>
<gene>
    <name evidence="10" type="ORF">GFB56_30490</name>
</gene>
<keyword evidence="11" id="KW-1185">Reference proteome</keyword>
<keyword evidence="4" id="KW-0547">Nucleotide-binding</keyword>
<dbReference type="Pfam" id="PF08352">
    <property type="entry name" value="oligo_HPY"/>
    <property type="match status" value="1"/>
</dbReference>
<dbReference type="SMART" id="SM00382">
    <property type="entry name" value="AAA"/>
    <property type="match status" value="1"/>
</dbReference>
<proteinExistence type="inferred from homology"/>
<evidence type="ECO:0000256" key="8">
    <source>
        <dbReference type="SAM" id="MobiDB-lite"/>
    </source>
</evidence>
<evidence type="ECO:0000256" key="3">
    <source>
        <dbReference type="ARBA" id="ARBA00022448"/>
    </source>
</evidence>
<dbReference type="GO" id="GO:0005886">
    <property type="term" value="C:plasma membrane"/>
    <property type="evidence" value="ECO:0007669"/>
    <property type="project" value="UniProtKB-SubCell"/>
</dbReference>
<keyword evidence="5 10" id="KW-0067">ATP-binding</keyword>
<comment type="caution">
    <text evidence="10">The sequence shown here is derived from an EMBL/GenBank/DDBJ whole genome shotgun (WGS) entry which is preliminary data.</text>
</comment>
<dbReference type="GO" id="GO:0005524">
    <property type="term" value="F:ATP binding"/>
    <property type="evidence" value="ECO:0007669"/>
    <property type="project" value="UniProtKB-KW"/>
</dbReference>
<dbReference type="InterPro" id="IPR003439">
    <property type="entry name" value="ABC_transporter-like_ATP-bd"/>
</dbReference>
<dbReference type="Pfam" id="PF00005">
    <property type="entry name" value="ABC_tran"/>
    <property type="match status" value="1"/>
</dbReference>
<dbReference type="PANTHER" id="PTHR43776:SF7">
    <property type="entry name" value="D,D-DIPEPTIDE TRANSPORT ATP-BINDING PROTEIN DDPF-RELATED"/>
    <property type="match status" value="1"/>
</dbReference>
<dbReference type="GO" id="GO:0055085">
    <property type="term" value="P:transmembrane transport"/>
    <property type="evidence" value="ECO:0007669"/>
    <property type="project" value="UniProtKB-ARBA"/>
</dbReference>
<dbReference type="PROSITE" id="PS00211">
    <property type="entry name" value="ABC_TRANSPORTER_1"/>
    <property type="match status" value="1"/>
</dbReference>
<evidence type="ECO:0000256" key="5">
    <source>
        <dbReference type="ARBA" id="ARBA00022840"/>
    </source>
</evidence>
<dbReference type="FunFam" id="3.40.50.300:FF:000016">
    <property type="entry name" value="Oligopeptide ABC transporter ATP-binding component"/>
    <property type="match status" value="1"/>
</dbReference>
<evidence type="ECO:0000259" key="9">
    <source>
        <dbReference type="PROSITE" id="PS50893"/>
    </source>
</evidence>
<name>A0AAW4FUI1_9HYPH</name>
<comment type="subcellular location">
    <subcellularLocation>
        <location evidence="1">Cell inner membrane</location>
        <topology evidence="1">Peripheral membrane protein</topology>
    </subcellularLocation>
</comment>
<feature type="domain" description="ABC transporter" evidence="9">
    <location>
        <begin position="42"/>
        <end position="292"/>
    </location>
</feature>
<comment type="function">
    <text evidence="7">Probably part of a binding-protein-dependent transport system y4tOPQRS for a peptide. Probably responsible for energy coupling to the transport system.</text>
</comment>